<dbReference type="FunFam" id="2.60.260.20:FF:000003">
    <property type="entry name" value="DnaJ subfamily A member 2"/>
    <property type="match status" value="1"/>
</dbReference>
<dbReference type="PRINTS" id="PR00625">
    <property type="entry name" value="JDOMAIN"/>
</dbReference>
<dbReference type="InterPro" id="IPR001623">
    <property type="entry name" value="DnaJ_domain"/>
</dbReference>
<dbReference type="GO" id="GO:0030544">
    <property type="term" value="F:Hsp70 protein binding"/>
    <property type="evidence" value="ECO:0007669"/>
    <property type="project" value="InterPro"/>
</dbReference>
<name>A0A163KGG1_ABSGL</name>
<dbReference type="PROSITE" id="PS00636">
    <property type="entry name" value="DNAJ_1"/>
    <property type="match status" value="1"/>
</dbReference>
<dbReference type="OrthoDB" id="550424at2759"/>
<feature type="region of interest" description="Disordered" evidence="10">
    <location>
        <begin position="345"/>
        <end position="407"/>
    </location>
</feature>
<dbReference type="STRING" id="4829.A0A163KGG1"/>
<dbReference type="GO" id="GO:0006457">
    <property type="term" value="P:protein folding"/>
    <property type="evidence" value="ECO:0007669"/>
    <property type="project" value="InterPro"/>
</dbReference>
<dbReference type="Pfam" id="PF01556">
    <property type="entry name" value="DnaJ_C"/>
    <property type="match status" value="1"/>
</dbReference>
<evidence type="ECO:0000256" key="3">
    <source>
        <dbReference type="ARBA" id="ARBA00022737"/>
    </source>
</evidence>
<evidence type="ECO:0000256" key="1">
    <source>
        <dbReference type="ARBA" id="ARBA00022481"/>
    </source>
</evidence>
<dbReference type="InParanoid" id="A0A163KGG1"/>
<dbReference type="FunFam" id="2.10.230.10:FF:000001">
    <property type="entry name" value="DnaJ subfamily A member 2"/>
    <property type="match status" value="1"/>
</dbReference>
<evidence type="ECO:0000256" key="10">
    <source>
        <dbReference type="SAM" id="MobiDB-lite"/>
    </source>
</evidence>
<dbReference type="PROSITE" id="PS50076">
    <property type="entry name" value="DNAJ_2"/>
    <property type="match status" value="1"/>
</dbReference>
<evidence type="ECO:0008006" key="15">
    <source>
        <dbReference type="Google" id="ProtNLM"/>
    </source>
</evidence>
<keyword evidence="1" id="KW-0488">Methylation</keyword>
<dbReference type="Pfam" id="PF00226">
    <property type="entry name" value="DnaJ"/>
    <property type="match status" value="1"/>
</dbReference>
<evidence type="ECO:0000256" key="5">
    <source>
        <dbReference type="ARBA" id="ARBA00022833"/>
    </source>
</evidence>
<dbReference type="OMA" id="SYEYETH"/>
<dbReference type="GO" id="GO:0005524">
    <property type="term" value="F:ATP binding"/>
    <property type="evidence" value="ECO:0007669"/>
    <property type="project" value="InterPro"/>
</dbReference>
<evidence type="ECO:0000259" key="12">
    <source>
        <dbReference type="PROSITE" id="PS51188"/>
    </source>
</evidence>
<evidence type="ECO:0000256" key="8">
    <source>
        <dbReference type="ARBA" id="ARBA00023289"/>
    </source>
</evidence>
<evidence type="ECO:0000256" key="4">
    <source>
        <dbReference type="ARBA" id="ARBA00022771"/>
    </source>
</evidence>
<dbReference type="SUPFAM" id="SSF46565">
    <property type="entry name" value="Chaperone J-domain"/>
    <property type="match status" value="1"/>
</dbReference>
<keyword evidence="14" id="KW-1185">Reference proteome</keyword>
<dbReference type="CDD" id="cd10719">
    <property type="entry name" value="DnaJ_zf"/>
    <property type="match status" value="1"/>
</dbReference>
<gene>
    <name evidence="13" type="primary">ABSGL_13460.1 scaffold 14165</name>
</gene>
<dbReference type="SMART" id="SM00271">
    <property type="entry name" value="DnaJ"/>
    <property type="match status" value="1"/>
</dbReference>
<dbReference type="SUPFAM" id="SSF49493">
    <property type="entry name" value="HSP40/DnaJ peptide-binding domain"/>
    <property type="match status" value="2"/>
</dbReference>
<evidence type="ECO:0000313" key="14">
    <source>
        <dbReference type="Proteomes" id="UP000078561"/>
    </source>
</evidence>
<evidence type="ECO:0000256" key="6">
    <source>
        <dbReference type="ARBA" id="ARBA00023186"/>
    </source>
</evidence>
<dbReference type="InterPro" id="IPR044713">
    <property type="entry name" value="DNJA1/2-like"/>
</dbReference>
<dbReference type="InterPro" id="IPR036410">
    <property type="entry name" value="HSP_DnaJ_Cys-rich_dom_sf"/>
</dbReference>
<reference evidence="13" key="1">
    <citation type="submission" date="2016-04" db="EMBL/GenBank/DDBJ databases">
        <authorList>
            <person name="Evans L.H."/>
            <person name="Alamgir A."/>
            <person name="Owens N."/>
            <person name="Weber N.D."/>
            <person name="Virtaneva K."/>
            <person name="Barbian K."/>
            <person name="Babar A."/>
            <person name="Rosenke K."/>
        </authorList>
    </citation>
    <scope>NUCLEOTIDE SEQUENCE [LARGE SCALE GENOMIC DNA]</scope>
    <source>
        <strain evidence="13">CBS 101.48</strain>
    </source>
</reference>
<dbReference type="HAMAP" id="MF_01152">
    <property type="entry name" value="DnaJ"/>
    <property type="match status" value="1"/>
</dbReference>
<organism evidence="13">
    <name type="scientific">Absidia glauca</name>
    <name type="common">Pin mould</name>
    <dbReference type="NCBI Taxonomy" id="4829"/>
    <lineage>
        <taxon>Eukaryota</taxon>
        <taxon>Fungi</taxon>
        <taxon>Fungi incertae sedis</taxon>
        <taxon>Mucoromycota</taxon>
        <taxon>Mucoromycotina</taxon>
        <taxon>Mucoromycetes</taxon>
        <taxon>Mucorales</taxon>
        <taxon>Cunninghamellaceae</taxon>
        <taxon>Absidia</taxon>
    </lineage>
</organism>
<keyword evidence="6" id="KW-0143">Chaperone</keyword>
<evidence type="ECO:0000256" key="7">
    <source>
        <dbReference type="ARBA" id="ARBA00023288"/>
    </source>
</evidence>
<sequence length="407" mass="44559">MVKETKYYDVLGVTPEASDSELKKAYRKLALKYHPDKNPEAGDQFKEISHAYEILSDPERRPLYDQFGEEGLSGQGGGMDAEDLFSQLFGGGLFGGGGRPSGPRRGKDLVHQLKVSLEDLYKGKTTKLAVQKNVLCTTCDGRGAKEEGKVTECATCHGQGVQIKMQQVGPMIQQIQQACPDCQGQGERIDDADRCPDCLGRKIKKERKILEVHIDKGMRNGQKITFAGEGDQAPKIIPGDIVIVLDEKPHPVFRRRGDDLYCDVHVELLAALAGGQLTVPHLDDRVLRITIPSGETIHPGMVKVVPKEGMPTYRHHDHGNLFITFAVDFPPDHWTEQENISKLESILPPRQPLPTYGEDKHVDDVVMADADAYRSSKGGSGTGPGGHGEEYDDDEGQGGPGVQCAQS</sequence>
<dbReference type="Gene3D" id="2.60.260.20">
    <property type="entry name" value="Urease metallochaperone UreE, N-terminal domain"/>
    <property type="match status" value="2"/>
</dbReference>
<dbReference type="GO" id="GO:0009408">
    <property type="term" value="P:response to heat"/>
    <property type="evidence" value="ECO:0007669"/>
    <property type="project" value="InterPro"/>
</dbReference>
<dbReference type="InterPro" id="IPR018253">
    <property type="entry name" value="DnaJ_domain_CS"/>
</dbReference>
<dbReference type="AlphaFoldDB" id="A0A163KGG1"/>
<feature type="domain" description="J" evidence="11">
    <location>
        <begin position="6"/>
        <end position="68"/>
    </location>
</feature>
<evidence type="ECO:0000256" key="9">
    <source>
        <dbReference type="PROSITE-ProRule" id="PRU00546"/>
    </source>
</evidence>
<keyword evidence="4 9" id="KW-0863">Zinc-finger</keyword>
<keyword evidence="5 9" id="KW-0862">Zinc</keyword>
<keyword evidence="3" id="KW-0677">Repeat</keyword>
<keyword evidence="2 9" id="KW-0479">Metal-binding</keyword>
<dbReference type="PANTHER" id="PTHR43888">
    <property type="entry name" value="DNAJ-LIKE-2, ISOFORM A-RELATED"/>
    <property type="match status" value="1"/>
</dbReference>
<dbReference type="GO" id="GO:0051082">
    <property type="term" value="F:unfolded protein binding"/>
    <property type="evidence" value="ECO:0007669"/>
    <property type="project" value="InterPro"/>
</dbReference>
<dbReference type="Pfam" id="PF00684">
    <property type="entry name" value="DnaJ_CXXCXGXG"/>
    <property type="match status" value="1"/>
</dbReference>
<dbReference type="GO" id="GO:0008270">
    <property type="term" value="F:zinc ion binding"/>
    <property type="evidence" value="ECO:0007669"/>
    <property type="project" value="UniProtKB-KW"/>
</dbReference>
<dbReference type="InterPro" id="IPR012724">
    <property type="entry name" value="DnaJ"/>
</dbReference>
<accession>A0A163KGG1</accession>
<evidence type="ECO:0000313" key="13">
    <source>
        <dbReference type="EMBL" id="SAM07803.1"/>
    </source>
</evidence>
<keyword evidence="7" id="KW-0449">Lipoprotein</keyword>
<dbReference type="Gene3D" id="1.10.287.110">
    <property type="entry name" value="DnaJ domain"/>
    <property type="match status" value="1"/>
</dbReference>
<dbReference type="Proteomes" id="UP000078561">
    <property type="component" value="Unassembled WGS sequence"/>
</dbReference>
<dbReference type="InterPro" id="IPR036869">
    <property type="entry name" value="J_dom_sf"/>
</dbReference>
<evidence type="ECO:0000256" key="2">
    <source>
        <dbReference type="ARBA" id="ARBA00022723"/>
    </source>
</evidence>
<dbReference type="SUPFAM" id="SSF57938">
    <property type="entry name" value="DnaJ/Hsp40 cysteine-rich domain"/>
    <property type="match status" value="1"/>
</dbReference>
<feature type="domain" description="CR-type" evidence="12">
    <location>
        <begin position="123"/>
        <end position="207"/>
    </location>
</feature>
<evidence type="ECO:0000259" key="11">
    <source>
        <dbReference type="PROSITE" id="PS50076"/>
    </source>
</evidence>
<dbReference type="InterPro" id="IPR008971">
    <property type="entry name" value="HSP40/DnaJ_pept-bd"/>
</dbReference>
<dbReference type="CDD" id="cd10747">
    <property type="entry name" value="DnaJ_C"/>
    <property type="match status" value="1"/>
</dbReference>
<keyword evidence="8" id="KW-0636">Prenylation</keyword>
<dbReference type="FunFam" id="1.10.287.110:FF:000016">
    <property type="entry name" value="DnaJ (Hsp40) homolog, subfamily A, member 2"/>
    <property type="match status" value="1"/>
</dbReference>
<protein>
    <recommendedName>
        <fullName evidence="15">J domain-containing protein</fullName>
    </recommendedName>
</protein>
<proteinExistence type="inferred from homology"/>
<dbReference type="FunFam" id="2.60.260.20:FF:000068">
    <property type="entry name" value="Chaperone protein dnaJ 3"/>
    <property type="match status" value="1"/>
</dbReference>
<dbReference type="PROSITE" id="PS51188">
    <property type="entry name" value="ZF_CR"/>
    <property type="match status" value="1"/>
</dbReference>
<dbReference type="CDD" id="cd06257">
    <property type="entry name" value="DnaJ"/>
    <property type="match status" value="1"/>
</dbReference>
<dbReference type="InterPro" id="IPR001305">
    <property type="entry name" value="HSP_DnaJ_Cys-rich_dom"/>
</dbReference>
<dbReference type="EMBL" id="LT554853">
    <property type="protein sequence ID" value="SAM07803.1"/>
    <property type="molecule type" value="Genomic_DNA"/>
</dbReference>
<feature type="zinc finger region" description="CR-type" evidence="9">
    <location>
        <begin position="123"/>
        <end position="207"/>
    </location>
</feature>
<dbReference type="FunCoup" id="A0A163KGG1">
    <property type="interactions" value="895"/>
</dbReference>
<dbReference type="Gene3D" id="2.10.230.10">
    <property type="entry name" value="Heat shock protein DnaJ, cysteine-rich domain"/>
    <property type="match status" value="1"/>
</dbReference>
<dbReference type="InterPro" id="IPR002939">
    <property type="entry name" value="DnaJ_C"/>
</dbReference>